<dbReference type="Proteomes" id="UP001359559">
    <property type="component" value="Unassembled WGS sequence"/>
</dbReference>
<sequence>MNKQETLINVTVFFVLNFHAHVDVNGRKEKLGGKSFFGPSRSRKCQHHTWSHKPLKQGPQQEESFEVRVTSLCEEPKTLHTVNCIVIVCCGTQRYALLFINVSTKKVMNVHL</sequence>
<evidence type="ECO:0000256" key="1">
    <source>
        <dbReference type="SAM" id="MobiDB-lite"/>
    </source>
</evidence>
<reference evidence="2 3" key="1">
    <citation type="submission" date="2024-01" db="EMBL/GenBank/DDBJ databases">
        <title>The genomes of 5 underutilized Papilionoideae crops provide insights into root nodulation and disease resistance.</title>
        <authorList>
            <person name="Yuan L."/>
        </authorList>
    </citation>
    <scope>NUCLEOTIDE SEQUENCE [LARGE SCALE GENOMIC DNA]</scope>
    <source>
        <strain evidence="2">LY-2023</strain>
        <tissue evidence="2">Leaf</tissue>
    </source>
</reference>
<gene>
    <name evidence="2" type="ORF">RJT34_26487</name>
</gene>
<name>A0AAN9F8W5_CLITE</name>
<comment type="caution">
    <text evidence="2">The sequence shown here is derived from an EMBL/GenBank/DDBJ whole genome shotgun (WGS) entry which is preliminary data.</text>
</comment>
<feature type="region of interest" description="Disordered" evidence="1">
    <location>
        <begin position="39"/>
        <end position="62"/>
    </location>
</feature>
<organism evidence="2 3">
    <name type="scientific">Clitoria ternatea</name>
    <name type="common">Butterfly pea</name>
    <dbReference type="NCBI Taxonomy" id="43366"/>
    <lineage>
        <taxon>Eukaryota</taxon>
        <taxon>Viridiplantae</taxon>
        <taxon>Streptophyta</taxon>
        <taxon>Embryophyta</taxon>
        <taxon>Tracheophyta</taxon>
        <taxon>Spermatophyta</taxon>
        <taxon>Magnoliopsida</taxon>
        <taxon>eudicotyledons</taxon>
        <taxon>Gunneridae</taxon>
        <taxon>Pentapetalae</taxon>
        <taxon>rosids</taxon>
        <taxon>fabids</taxon>
        <taxon>Fabales</taxon>
        <taxon>Fabaceae</taxon>
        <taxon>Papilionoideae</taxon>
        <taxon>50 kb inversion clade</taxon>
        <taxon>NPAAA clade</taxon>
        <taxon>indigoferoid/millettioid clade</taxon>
        <taxon>Phaseoleae</taxon>
        <taxon>Clitoria</taxon>
    </lineage>
</organism>
<accession>A0AAN9F8W5</accession>
<feature type="compositionally biased region" description="Basic residues" evidence="1">
    <location>
        <begin position="41"/>
        <end position="55"/>
    </location>
</feature>
<evidence type="ECO:0000313" key="3">
    <source>
        <dbReference type="Proteomes" id="UP001359559"/>
    </source>
</evidence>
<dbReference type="EMBL" id="JAYKXN010000007">
    <property type="protein sequence ID" value="KAK7270949.1"/>
    <property type="molecule type" value="Genomic_DNA"/>
</dbReference>
<proteinExistence type="predicted"/>
<protein>
    <submittedName>
        <fullName evidence="2">Uncharacterized protein</fullName>
    </submittedName>
</protein>
<dbReference type="AlphaFoldDB" id="A0AAN9F8W5"/>
<evidence type="ECO:0000313" key="2">
    <source>
        <dbReference type="EMBL" id="KAK7270949.1"/>
    </source>
</evidence>
<keyword evidence="3" id="KW-1185">Reference proteome</keyword>